<keyword evidence="10" id="KW-1185">Reference proteome</keyword>
<keyword evidence="3" id="KW-1003">Cell membrane</keyword>
<dbReference type="PANTHER" id="PTHR43163:SF7">
    <property type="entry name" value="DIPEPTIDE-TRANSPORT INTEGRAL MEMBRANE PROTEIN ABC TRANSPORTER DPPB-RELATED"/>
    <property type="match status" value="1"/>
</dbReference>
<comment type="caution">
    <text evidence="9">The sequence shown here is derived from an EMBL/GenBank/DDBJ whole genome shotgun (WGS) entry which is preliminary data.</text>
</comment>
<keyword evidence="4 7" id="KW-0812">Transmembrane</keyword>
<dbReference type="Proteomes" id="UP000035932">
    <property type="component" value="Unassembled WGS sequence"/>
</dbReference>
<dbReference type="CDD" id="cd06261">
    <property type="entry name" value="TM_PBP2"/>
    <property type="match status" value="1"/>
</dbReference>
<dbReference type="STRING" id="66430.ACS04_22775"/>
<feature type="transmembrane region" description="Helical" evidence="7">
    <location>
        <begin position="232"/>
        <end position="254"/>
    </location>
</feature>
<feature type="transmembrane region" description="Helical" evidence="7">
    <location>
        <begin position="131"/>
        <end position="153"/>
    </location>
</feature>
<comment type="similarity">
    <text evidence="7">Belongs to the binding-protein-dependent transport system permease family.</text>
</comment>
<keyword evidence="6 7" id="KW-0472">Membrane</keyword>
<evidence type="ECO:0000259" key="8">
    <source>
        <dbReference type="PROSITE" id="PS50928"/>
    </source>
</evidence>
<feature type="transmembrane region" description="Helical" evidence="7">
    <location>
        <begin position="102"/>
        <end position="124"/>
    </location>
</feature>
<dbReference type="PROSITE" id="PS50928">
    <property type="entry name" value="ABC_TM1"/>
    <property type="match status" value="1"/>
</dbReference>
<dbReference type="SUPFAM" id="SSF161098">
    <property type="entry name" value="MetI-like"/>
    <property type="match status" value="1"/>
</dbReference>
<evidence type="ECO:0000256" key="2">
    <source>
        <dbReference type="ARBA" id="ARBA00022448"/>
    </source>
</evidence>
<organism evidence="9 10">
    <name type="scientific">Streptomyces roseus</name>
    <dbReference type="NCBI Taxonomy" id="66430"/>
    <lineage>
        <taxon>Bacteria</taxon>
        <taxon>Bacillati</taxon>
        <taxon>Actinomycetota</taxon>
        <taxon>Actinomycetes</taxon>
        <taxon>Kitasatosporales</taxon>
        <taxon>Streptomycetaceae</taxon>
        <taxon>Streptomyces</taxon>
    </lineage>
</organism>
<dbReference type="GO" id="GO:0055085">
    <property type="term" value="P:transmembrane transport"/>
    <property type="evidence" value="ECO:0007669"/>
    <property type="project" value="InterPro"/>
</dbReference>
<dbReference type="InterPro" id="IPR035906">
    <property type="entry name" value="MetI-like_sf"/>
</dbReference>
<proteinExistence type="inferred from homology"/>
<feature type="transmembrane region" description="Helical" evidence="7">
    <location>
        <begin position="173"/>
        <end position="193"/>
    </location>
</feature>
<evidence type="ECO:0000256" key="7">
    <source>
        <dbReference type="RuleBase" id="RU363032"/>
    </source>
</evidence>
<comment type="subcellular location">
    <subcellularLocation>
        <location evidence="1 7">Cell membrane</location>
        <topology evidence="1 7">Multi-pass membrane protein</topology>
    </subcellularLocation>
</comment>
<feature type="transmembrane region" description="Helical" evidence="7">
    <location>
        <begin position="12"/>
        <end position="30"/>
    </location>
</feature>
<sequence length="307" mass="33298">MGRYVIRRLGQMVVVLFGATVILFCCLFVLPGDPVGSLGGDKARDPAVVEQLRERYGLNDPLPVQYGNFVKNLAQGDLGEDYTQRRPVTEVLGPKLVNTAQLALAAIVLDIAIGLLAGLIAALFRYSFWDVLITLLTTMAVGFPSFVIGMVLQKVFVIQLEWVPLISDGTMKSLILPAFTLAILDAALVARLMRGTMLEVLRADYVKTAVAKGLPRRTVLLKHVMRNSIIPVVTYLGISFGSLLGGALITEAIFNWDGIGLALVQAVQQQNNPIIIGVVSFGVGVFVLLNLIVDLLYAVLDPRIRLA</sequence>
<evidence type="ECO:0000256" key="6">
    <source>
        <dbReference type="ARBA" id="ARBA00023136"/>
    </source>
</evidence>
<dbReference type="InterPro" id="IPR045621">
    <property type="entry name" value="BPD_transp_1_N"/>
</dbReference>
<evidence type="ECO:0000313" key="9">
    <source>
        <dbReference type="EMBL" id="KMO95594.1"/>
    </source>
</evidence>
<dbReference type="RefSeq" id="WP_048478576.1">
    <property type="nucleotide sequence ID" value="NZ_JBIRUD010000007.1"/>
</dbReference>
<name>A0A0J6XK73_9ACTN</name>
<dbReference type="EMBL" id="LFML01000094">
    <property type="protein sequence ID" value="KMO95594.1"/>
    <property type="molecule type" value="Genomic_DNA"/>
</dbReference>
<dbReference type="PATRIC" id="fig|66430.4.peg.7464"/>
<evidence type="ECO:0000256" key="4">
    <source>
        <dbReference type="ARBA" id="ARBA00022692"/>
    </source>
</evidence>
<evidence type="ECO:0000313" key="10">
    <source>
        <dbReference type="Proteomes" id="UP000035932"/>
    </source>
</evidence>
<feature type="transmembrane region" description="Helical" evidence="7">
    <location>
        <begin position="274"/>
        <end position="300"/>
    </location>
</feature>
<dbReference type="Gene3D" id="1.10.3720.10">
    <property type="entry name" value="MetI-like"/>
    <property type="match status" value="1"/>
</dbReference>
<evidence type="ECO:0000256" key="5">
    <source>
        <dbReference type="ARBA" id="ARBA00022989"/>
    </source>
</evidence>
<feature type="domain" description="ABC transmembrane type-1" evidence="8">
    <location>
        <begin position="96"/>
        <end position="297"/>
    </location>
</feature>
<accession>A0A0J6XK73</accession>
<dbReference type="AlphaFoldDB" id="A0A0J6XK73"/>
<dbReference type="Pfam" id="PF00528">
    <property type="entry name" value="BPD_transp_1"/>
    <property type="match status" value="1"/>
</dbReference>
<evidence type="ECO:0000256" key="1">
    <source>
        <dbReference type="ARBA" id="ARBA00004651"/>
    </source>
</evidence>
<reference evidence="9 10" key="1">
    <citation type="submission" date="2015-06" db="EMBL/GenBank/DDBJ databases">
        <title>Recapitulation of the evolution of biosynthetic gene clusters reveals hidden chemical diversity on bacterial genomes.</title>
        <authorList>
            <person name="Cruz-Morales P."/>
            <person name="Martinez-Guerrero C."/>
            <person name="Morales-Escalante M.A."/>
            <person name="Yanez-Guerra L.A."/>
            <person name="Kopp J.F."/>
            <person name="Feldmann J."/>
            <person name="Ramos-Aboites H.E."/>
            <person name="Barona-Gomez F."/>
        </authorList>
    </citation>
    <scope>NUCLEOTIDE SEQUENCE [LARGE SCALE GENOMIC DNA]</scope>
    <source>
        <strain evidence="9 10">ATCC 31245</strain>
    </source>
</reference>
<dbReference type="InterPro" id="IPR000515">
    <property type="entry name" value="MetI-like"/>
</dbReference>
<dbReference type="Pfam" id="PF19300">
    <property type="entry name" value="BPD_transp_1_N"/>
    <property type="match status" value="1"/>
</dbReference>
<protein>
    <submittedName>
        <fullName evidence="9">Peptide ABC transporter permease</fullName>
    </submittedName>
</protein>
<dbReference type="GO" id="GO:0005886">
    <property type="term" value="C:plasma membrane"/>
    <property type="evidence" value="ECO:0007669"/>
    <property type="project" value="UniProtKB-SubCell"/>
</dbReference>
<gene>
    <name evidence="9" type="ORF">ACS04_22775</name>
</gene>
<dbReference type="PANTHER" id="PTHR43163">
    <property type="entry name" value="DIPEPTIDE TRANSPORT SYSTEM PERMEASE PROTEIN DPPB-RELATED"/>
    <property type="match status" value="1"/>
</dbReference>
<keyword evidence="5 7" id="KW-1133">Transmembrane helix</keyword>
<evidence type="ECO:0000256" key="3">
    <source>
        <dbReference type="ARBA" id="ARBA00022475"/>
    </source>
</evidence>
<keyword evidence="2 7" id="KW-0813">Transport</keyword>